<keyword evidence="1" id="KW-1133">Transmembrane helix</keyword>
<feature type="transmembrane region" description="Helical" evidence="1">
    <location>
        <begin position="85"/>
        <end position="109"/>
    </location>
</feature>
<reference evidence="2" key="1">
    <citation type="submission" date="2022-07" db="EMBL/GenBank/DDBJ databases">
        <title>Complete genome sequence of Salinispirillum sp. LH10-3-1 capable of multiple carbohydrate inversion isolated from a soda lake.</title>
        <authorList>
            <person name="Liu J."/>
            <person name="Zhai Y."/>
            <person name="Zhang H."/>
            <person name="Yang H."/>
            <person name="Qu J."/>
            <person name="Li J."/>
        </authorList>
    </citation>
    <scope>NUCLEOTIDE SEQUENCE</scope>
    <source>
        <strain evidence="2">LH 10-3-1</strain>
    </source>
</reference>
<evidence type="ECO:0000256" key="1">
    <source>
        <dbReference type="SAM" id="Phobius"/>
    </source>
</evidence>
<name>A0AB38YH27_9GAMM</name>
<evidence type="ECO:0008006" key="3">
    <source>
        <dbReference type="Google" id="ProtNLM"/>
    </source>
</evidence>
<proteinExistence type="predicted"/>
<dbReference type="AlphaFoldDB" id="A0AB38YH27"/>
<accession>A0AB38YH27</accession>
<keyword evidence="1" id="KW-0472">Membrane</keyword>
<sequence>MSNKGKILLVVGAAGSAIAALAHIGCIVFGAEWYRFFGAGEEMAQMAERGEWYPAAVTSVLVVVLSLWALYGLSGAGVIRRLPLLRLGLVTISAVYLLRGVAFVGIMPMFPENSLTFWLVSSAICLSLGLLYAVGTYRAWPQLK</sequence>
<organism evidence="2">
    <name type="scientific">Salinispirillum sp. LH 10-3-1</name>
    <dbReference type="NCBI Taxonomy" id="2952525"/>
    <lineage>
        <taxon>Bacteria</taxon>
        <taxon>Pseudomonadati</taxon>
        <taxon>Pseudomonadota</taxon>
        <taxon>Gammaproteobacteria</taxon>
        <taxon>Oceanospirillales</taxon>
        <taxon>Saccharospirillaceae</taxon>
        <taxon>Salinispirillum</taxon>
    </lineage>
</organism>
<evidence type="ECO:0000313" key="2">
    <source>
        <dbReference type="EMBL" id="WLD58527.1"/>
    </source>
</evidence>
<dbReference type="RefSeq" id="WP_304995812.1">
    <property type="nucleotide sequence ID" value="NZ_CP101717.1"/>
</dbReference>
<feature type="transmembrane region" description="Helical" evidence="1">
    <location>
        <begin position="115"/>
        <end position="134"/>
    </location>
</feature>
<keyword evidence="1" id="KW-0812">Transmembrane</keyword>
<feature type="transmembrane region" description="Helical" evidence="1">
    <location>
        <begin position="7"/>
        <end position="32"/>
    </location>
</feature>
<protein>
    <recommendedName>
        <fullName evidence="3">DUF423 domain-containing protein</fullName>
    </recommendedName>
</protein>
<gene>
    <name evidence="2" type="ORF">NFC81_01725</name>
</gene>
<feature type="transmembrane region" description="Helical" evidence="1">
    <location>
        <begin position="52"/>
        <end position="73"/>
    </location>
</feature>
<dbReference type="EMBL" id="CP101717">
    <property type="protein sequence ID" value="WLD58527.1"/>
    <property type="molecule type" value="Genomic_DNA"/>
</dbReference>